<dbReference type="OrthoDB" id="9154196at2"/>
<dbReference type="EMBL" id="STGJ01000019">
    <property type="protein sequence ID" value="TIC79065.1"/>
    <property type="molecule type" value="Genomic_DNA"/>
</dbReference>
<evidence type="ECO:0000313" key="6">
    <source>
        <dbReference type="EMBL" id="TIC79065.1"/>
    </source>
</evidence>
<dbReference type="Gene3D" id="3.55.40.10">
    <property type="entry name" value="minor pseudopilin epsh domain"/>
    <property type="match status" value="1"/>
</dbReference>
<gene>
    <name evidence="6" type="primary">gspH</name>
    <name evidence="6" type="ORF">E5K04_14275</name>
</gene>
<dbReference type="GO" id="GO:0016020">
    <property type="term" value="C:membrane"/>
    <property type="evidence" value="ECO:0007669"/>
    <property type="project" value="UniProtKB-SubCell"/>
</dbReference>
<evidence type="ECO:0000256" key="1">
    <source>
        <dbReference type="ARBA" id="ARBA00004167"/>
    </source>
</evidence>
<dbReference type="InterPro" id="IPR002416">
    <property type="entry name" value="T2SS_protein-GspH"/>
</dbReference>
<proteinExistence type="predicted"/>
<name>A0A4T0ULF5_9NEIS</name>
<reference evidence="6 7" key="1">
    <citation type="submission" date="2019-04" db="EMBL/GenBank/DDBJ databases">
        <title>Crenobacter sp. nov.</title>
        <authorList>
            <person name="Shi S."/>
        </authorList>
    </citation>
    <scope>NUCLEOTIDE SEQUENCE [LARGE SCALE GENOMIC DNA]</scope>
    <source>
        <strain evidence="6 7">GY 70310</strain>
    </source>
</reference>
<dbReference type="GO" id="GO:0015627">
    <property type="term" value="C:type II protein secretion system complex"/>
    <property type="evidence" value="ECO:0007669"/>
    <property type="project" value="InterPro"/>
</dbReference>
<organism evidence="6 7">
    <name type="scientific">Crenobacter intestini</name>
    <dbReference type="NCBI Taxonomy" id="2563443"/>
    <lineage>
        <taxon>Bacteria</taxon>
        <taxon>Pseudomonadati</taxon>
        <taxon>Pseudomonadota</taxon>
        <taxon>Betaproteobacteria</taxon>
        <taxon>Neisseriales</taxon>
        <taxon>Neisseriaceae</taxon>
        <taxon>Crenobacter</taxon>
    </lineage>
</organism>
<keyword evidence="5" id="KW-0472">Membrane</keyword>
<evidence type="ECO:0000313" key="7">
    <source>
        <dbReference type="Proteomes" id="UP000308891"/>
    </source>
</evidence>
<evidence type="ECO:0000256" key="5">
    <source>
        <dbReference type="ARBA" id="ARBA00023136"/>
    </source>
</evidence>
<dbReference type="SUPFAM" id="SSF54523">
    <property type="entry name" value="Pili subunits"/>
    <property type="match status" value="1"/>
</dbReference>
<dbReference type="RefSeq" id="WP_136555314.1">
    <property type="nucleotide sequence ID" value="NZ_STGJ01000019.1"/>
</dbReference>
<keyword evidence="7" id="KW-1185">Reference proteome</keyword>
<protein>
    <submittedName>
        <fullName evidence="6">Type II secretion system protein GspH</fullName>
    </submittedName>
</protein>
<evidence type="ECO:0000256" key="2">
    <source>
        <dbReference type="ARBA" id="ARBA00022481"/>
    </source>
</evidence>
<dbReference type="InterPro" id="IPR012902">
    <property type="entry name" value="N_methyl_site"/>
</dbReference>
<dbReference type="InterPro" id="IPR045584">
    <property type="entry name" value="Pilin-like"/>
</dbReference>
<sequence length="160" mass="17175">MAASRGFTLIELLVVMLIVGVLATTVTLSLAPDSRQQGQDAAARFARVLEQGVDVAQQGTPMALVWQANGYRFTEYGADARWRAPADAFFAEGRWPDGVRAESARADGAPWPAGEPLLLWQDGEATPLALTLTDGRVRWQVVLNPLGFARVEEAGVEAGP</sequence>
<dbReference type="GO" id="GO:0015628">
    <property type="term" value="P:protein secretion by the type II secretion system"/>
    <property type="evidence" value="ECO:0007669"/>
    <property type="project" value="InterPro"/>
</dbReference>
<dbReference type="PRINTS" id="PR00885">
    <property type="entry name" value="BCTERIALGSPH"/>
</dbReference>
<keyword evidence="4" id="KW-1133">Transmembrane helix</keyword>
<dbReference type="AlphaFoldDB" id="A0A4T0ULF5"/>
<dbReference type="Pfam" id="PF07963">
    <property type="entry name" value="N_methyl"/>
    <property type="match status" value="1"/>
</dbReference>
<comment type="subcellular location">
    <subcellularLocation>
        <location evidence="1">Membrane</location>
        <topology evidence="1">Single-pass membrane protein</topology>
    </subcellularLocation>
</comment>
<keyword evidence="3" id="KW-0812">Transmembrane</keyword>
<keyword evidence="2" id="KW-0488">Methylation</keyword>
<evidence type="ECO:0000256" key="4">
    <source>
        <dbReference type="ARBA" id="ARBA00022989"/>
    </source>
</evidence>
<accession>A0A4T0ULF5</accession>
<dbReference type="PROSITE" id="PS00409">
    <property type="entry name" value="PROKAR_NTER_METHYL"/>
    <property type="match status" value="1"/>
</dbReference>
<dbReference type="Proteomes" id="UP000308891">
    <property type="component" value="Unassembled WGS sequence"/>
</dbReference>
<comment type="caution">
    <text evidence="6">The sequence shown here is derived from an EMBL/GenBank/DDBJ whole genome shotgun (WGS) entry which is preliminary data.</text>
</comment>
<evidence type="ECO:0000256" key="3">
    <source>
        <dbReference type="ARBA" id="ARBA00022692"/>
    </source>
</evidence>
<dbReference type="NCBIfam" id="TIGR02532">
    <property type="entry name" value="IV_pilin_GFxxxE"/>
    <property type="match status" value="1"/>
</dbReference>